<comment type="caution">
    <text evidence="2">The sequence shown here is derived from an EMBL/GenBank/DDBJ whole genome shotgun (WGS) entry which is preliminary data.</text>
</comment>
<dbReference type="EMBL" id="JACXVP010000005">
    <property type="protein sequence ID" value="KAG5604116.1"/>
    <property type="molecule type" value="Genomic_DNA"/>
</dbReference>
<sequence>MYFNNELSDLKDCLLNELQDLKFSDVARDWINFFLWELKFLDCFLHLKSFPFASECANKVDYDVSPKFVMEVIDVFVGNINVLVKITDPSSWCFVPGHRKEQIEQVLKELKLLRFFVCFVSNKCSIQPQYRCTTFYTHALIEASHIAMVVWLHLPIYGNGNQDLAPSEVNHDGFPENDKVIVLLLTVIPIHDTHRNINGS</sequence>
<evidence type="ECO:0000259" key="1">
    <source>
        <dbReference type="Pfam" id="PF12061"/>
    </source>
</evidence>
<evidence type="ECO:0000313" key="3">
    <source>
        <dbReference type="Proteomes" id="UP000824120"/>
    </source>
</evidence>
<dbReference type="AlphaFoldDB" id="A0A9J5YYG1"/>
<protein>
    <recommendedName>
        <fullName evidence="1">Late blight resistance protein R1A-like N-terminal domain-containing protein</fullName>
    </recommendedName>
</protein>
<organism evidence="2 3">
    <name type="scientific">Solanum commersonii</name>
    <name type="common">Commerson's wild potato</name>
    <name type="synonym">Commerson's nightshade</name>
    <dbReference type="NCBI Taxonomy" id="4109"/>
    <lineage>
        <taxon>Eukaryota</taxon>
        <taxon>Viridiplantae</taxon>
        <taxon>Streptophyta</taxon>
        <taxon>Embryophyta</taxon>
        <taxon>Tracheophyta</taxon>
        <taxon>Spermatophyta</taxon>
        <taxon>Magnoliopsida</taxon>
        <taxon>eudicotyledons</taxon>
        <taxon>Gunneridae</taxon>
        <taxon>Pentapetalae</taxon>
        <taxon>asterids</taxon>
        <taxon>lamiids</taxon>
        <taxon>Solanales</taxon>
        <taxon>Solanaceae</taxon>
        <taxon>Solanoideae</taxon>
        <taxon>Solaneae</taxon>
        <taxon>Solanum</taxon>
    </lineage>
</organism>
<dbReference type="InterPro" id="IPR021929">
    <property type="entry name" value="R1A-like_N"/>
</dbReference>
<proteinExistence type="predicted"/>
<dbReference type="Pfam" id="PF12061">
    <property type="entry name" value="NB-LRR"/>
    <property type="match status" value="1"/>
</dbReference>
<evidence type="ECO:0000313" key="2">
    <source>
        <dbReference type="EMBL" id="KAG5604116.1"/>
    </source>
</evidence>
<keyword evidence="3" id="KW-1185">Reference proteome</keyword>
<name>A0A9J5YYG1_SOLCO</name>
<dbReference type="OrthoDB" id="1305372at2759"/>
<reference evidence="2 3" key="1">
    <citation type="submission" date="2020-09" db="EMBL/GenBank/DDBJ databases">
        <title>De no assembly of potato wild relative species, Solanum commersonii.</title>
        <authorList>
            <person name="Cho K."/>
        </authorList>
    </citation>
    <scope>NUCLEOTIDE SEQUENCE [LARGE SCALE GENOMIC DNA]</scope>
    <source>
        <strain evidence="2">LZ3.2</strain>
        <tissue evidence="2">Leaf</tissue>
    </source>
</reference>
<dbReference type="Proteomes" id="UP000824120">
    <property type="component" value="Chromosome 5"/>
</dbReference>
<feature type="domain" description="Late blight resistance protein R1A-like N-terminal" evidence="1">
    <location>
        <begin position="49"/>
        <end position="170"/>
    </location>
</feature>
<gene>
    <name evidence="2" type="ORF">H5410_025608</name>
</gene>
<accession>A0A9J5YYG1</accession>